<dbReference type="Pfam" id="PF08787">
    <property type="entry name" value="Alginate_lyase2"/>
    <property type="match status" value="1"/>
</dbReference>
<reference evidence="2 4" key="2">
    <citation type="submission" date="2024-03" db="EMBL/GenBank/DDBJ databases">
        <authorList>
            <person name="Alaster D. Moffat"/>
            <person name="Govind Chandra"/>
            <person name="Andrew W. Truman"/>
        </authorList>
    </citation>
    <scope>NUCLEOTIDE SEQUENCE [LARGE SCALE GENOMIC DNA]</scope>
    <source>
        <strain evidence="2">PS652</strain>
    </source>
</reference>
<dbReference type="SUPFAM" id="SSF49899">
    <property type="entry name" value="Concanavalin A-like lectins/glucanases"/>
    <property type="match status" value="1"/>
</dbReference>
<dbReference type="Proteomes" id="UP000326595">
    <property type="component" value="Chromosome"/>
</dbReference>
<dbReference type="InterPro" id="IPR014895">
    <property type="entry name" value="Alginate_lyase_2"/>
</dbReference>
<proteinExistence type="predicted"/>
<gene>
    <name evidence="2" type="ORF">PS652_02873</name>
    <name evidence="3" type="ORF">PS652_04242</name>
</gene>
<evidence type="ECO:0000313" key="3">
    <source>
        <dbReference type="EMBL" id="VVN19381.1"/>
    </source>
</evidence>
<sequence length="228" mass="24323">MSVNIDRLTITTPVPKSSTDPTALELPGAQALELLPQVIATLSDGSVRFTAPTKGASSKSTQRTRCEWKEATYWSLSSAAKHHNHQTMSLTKVNSAQKVVISQLHVKNDDSPAVKVFWNKGKITYGFRQSYNQAAPASVTLHANVPLGATFEIILDVTAEGVVTLAATCNGSTGSSGPLQMDSSWNSRTFNFHGGVYNQLDYSDSTPATDGSICIISALAIGHQSIKA</sequence>
<dbReference type="AlphaFoldDB" id="A0A5E6VQV0"/>
<reference evidence="3" key="1">
    <citation type="submission" date="2019-09" db="EMBL/GenBank/DDBJ databases">
        <authorList>
            <person name="Chandra G."/>
            <person name="Truman W A."/>
        </authorList>
    </citation>
    <scope>NUCLEOTIDE SEQUENCE [LARGE SCALE GENOMIC DNA]</scope>
    <source>
        <strain evidence="3">PS652</strain>
    </source>
</reference>
<dbReference type="Gene3D" id="2.60.120.200">
    <property type="match status" value="1"/>
</dbReference>
<dbReference type="EMBL" id="OZ024668">
    <property type="protein sequence ID" value="CAK9890040.1"/>
    <property type="molecule type" value="Genomic_DNA"/>
</dbReference>
<dbReference type="RefSeq" id="WP_038995985.1">
    <property type="nucleotide sequence ID" value="NZ_OZ024668.1"/>
</dbReference>
<dbReference type="EMBL" id="CABVHG010000029">
    <property type="protein sequence ID" value="VVN19381.1"/>
    <property type="molecule type" value="Genomic_DNA"/>
</dbReference>
<organism evidence="3">
    <name type="scientific">Pseudomonas fluorescens</name>
    <dbReference type="NCBI Taxonomy" id="294"/>
    <lineage>
        <taxon>Bacteria</taxon>
        <taxon>Pseudomonadati</taxon>
        <taxon>Pseudomonadota</taxon>
        <taxon>Gammaproteobacteria</taxon>
        <taxon>Pseudomonadales</taxon>
        <taxon>Pseudomonadaceae</taxon>
        <taxon>Pseudomonas</taxon>
    </lineage>
</organism>
<feature type="domain" description="Alginate lyase 2" evidence="1">
    <location>
        <begin position="3"/>
        <end position="223"/>
    </location>
</feature>
<evidence type="ECO:0000259" key="1">
    <source>
        <dbReference type="Pfam" id="PF08787"/>
    </source>
</evidence>
<dbReference type="InterPro" id="IPR013320">
    <property type="entry name" value="ConA-like_dom_sf"/>
</dbReference>
<evidence type="ECO:0000313" key="2">
    <source>
        <dbReference type="EMBL" id="CAK9890040.1"/>
    </source>
</evidence>
<evidence type="ECO:0000313" key="4">
    <source>
        <dbReference type="Proteomes" id="UP000326595"/>
    </source>
</evidence>
<name>A0A5E6VQV0_PSEFL</name>
<accession>A0A5E6VQV0</accession>
<protein>
    <recommendedName>
        <fullName evidence="1">Alginate lyase 2 domain-containing protein</fullName>
    </recommendedName>
</protein>